<feature type="region of interest" description="Disordered" evidence="1">
    <location>
        <begin position="25"/>
        <end position="49"/>
    </location>
</feature>
<dbReference type="EMBL" id="KL198034">
    <property type="protein sequence ID" value="KDQ14972.1"/>
    <property type="molecule type" value="Genomic_DNA"/>
</dbReference>
<reference evidence="3" key="1">
    <citation type="journal article" date="2014" name="Proc. Natl. Acad. Sci. U.S.A.">
        <title>Extensive sampling of basidiomycete genomes demonstrates inadequacy of the white-rot/brown-rot paradigm for wood decay fungi.</title>
        <authorList>
            <person name="Riley R."/>
            <person name="Salamov A.A."/>
            <person name="Brown D.W."/>
            <person name="Nagy L.G."/>
            <person name="Floudas D."/>
            <person name="Held B.W."/>
            <person name="Levasseur A."/>
            <person name="Lombard V."/>
            <person name="Morin E."/>
            <person name="Otillar R."/>
            <person name="Lindquist E.A."/>
            <person name="Sun H."/>
            <person name="LaButti K.M."/>
            <person name="Schmutz J."/>
            <person name="Jabbour D."/>
            <person name="Luo H."/>
            <person name="Baker S.E."/>
            <person name="Pisabarro A.G."/>
            <person name="Walton J.D."/>
            <person name="Blanchette R.A."/>
            <person name="Henrissat B."/>
            <person name="Martin F."/>
            <person name="Cullen D."/>
            <person name="Hibbett D.S."/>
            <person name="Grigoriev I.V."/>
        </authorList>
    </citation>
    <scope>NUCLEOTIDE SEQUENCE [LARGE SCALE GENOMIC DNA]</scope>
    <source>
        <strain evidence="3">FD-172 SS1</strain>
    </source>
</reference>
<name>A0A067MSY3_BOTB1</name>
<gene>
    <name evidence="2" type="ORF">BOTBODRAFT_174170</name>
</gene>
<protein>
    <submittedName>
        <fullName evidence="2">Uncharacterized protein</fullName>
    </submittedName>
</protein>
<dbReference type="AlphaFoldDB" id="A0A067MSY3"/>
<feature type="region of interest" description="Disordered" evidence="1">
    <location>
        <begin position="126"/>
        <end position="148"/>
    </location>
</feature>
<organism evidence="2 3">
    <name type="scientific">Botryobasidium botryosum (strain FD-172 SS1)</name>
    <dbReference type="NCBI Taxonomy" id="930990"/>
    <lineage>
        <taxon>Eukaryota</taxon>
        <taxon>Fungi</taxon>
        <taxon>Dikarya</taxon>
        <taxon>Basidiomycota</taxon>
        <taxon>Agaricomycotina</taxon>
        <taxon>Agaricomycetes</taxon>
        <taxon>Cantharellales</taxon>
        <taxon>Botryobasidiaceae</taxon>
        <taxon>Botryobasidium</taxon>
    </lineage>
</organism>
<dbReference type="InParanoid" id="A0A067MSY3"/>
<sequence length="148" mass="16305">MQQVPQRTTFGALANDHVPRLHLLFPVQSPKPRNPAKGSRGPTRDWPQQAQTLWSVVNQAPDQRRFASHQAPVSLPALLPLSRTPWIPSPAPLDAAVCLWATSSLAVHSRPHFSVTTRVSPRVLLHAPQPHPRRPLAAPLETTGKHPV</sequence>
<accession>A0A067MSY3</accession>
<proteinExistence type="predicted"/>
<evidence type="ECO:0000313" key="2">
    <source>
        <dbReference type="EMBL" id="KDQ14972.1"/>
    </source>
</evidence>
<keyword evidence="3" id="KW-1185">Reference proteome</keyword>
<dbReference type="HOGENOM" id="CLU_1758517_0_0_1"/>
<evidence type="ECO:0000256" key="1">
    <source>
        <dbReference type="SAM" id="MobiDB-lite"/>
    </source>
</evidence>
<dbReference type="Proteomes" id="UP000027195">
    <property type="component" value="Unassembled WGS sequence"/>
</dbReference>
<evidence type="ECO:0000313" key="3">
    <source>
        <dbReference type="Proteomes" id="UP000027195"/>
    </source>
</evidence>